<reference evidence="1" key="1">
    <citation type="submission" date="2021-01" db="EMBL/GenBank/DDBJ databases">
        <authorList>
            <consortium name="Genoscope - CEA"/>
            <person name="William W."/>
        </authorList>
    </citation>
    <scope>NUCLEOTIDE SEQUENCE</scope>
</reference>
<dbReference type="EMBL" id="CAJJDN010000123">
    <property type="protein sequence ID" value="CAD8119948.1"/>
    <property type="molecule type" value="Genomic_DNA"/>
</dbReference>
<accession>A0A8S1QWB1</accession>
<comment type="caution">
    <text evidence="1">The sequence shown here is derived from an EMBL/GenBank/DDBJ whole genome shotgun (WGS) entry which is preliminary data.</text>
</comment>
<dbReference type="OrthoDB" id="298118at2759"/>
<sequence length="332" mass="39401">MLIKKTNTINLDQVQWNEIKNKNLNPTIPSQDQNNSQSCNKTILCQRFEYNQIGNYTLIKDLNKTGRISGYIILKEHTFLFSHYQMKFVIDCLFSKDLQLCVIIASQNIFIYQLVNFKLQVNQYIDLGQGYKYGVITSDSKYLIINTHENTIILYCLQKLTQILTIYQYKPNFNQIFVSKTNNVMFSIKFGSPFIKRWIIEDDKIKLQSQFYLNHTYTISYITKHYILIRKQFGSFESMYCIFSNLNRQRKLIRTIKSSFFENLQIDPNCDSNILIDNGNKLQFQVQYKIYSLQTGHFKQASQNYNKLHCKPGIEISENQIKIEYFEFETQD</sequence>
<proteinExistence type="predicted"/>
<evidence type="ECO:0000313" key="2">
    <source>
        <dbReference type="Proteomes" id="UP000692954"/>
    </source>
</evidence>
<name>A0A8S1QWB1_9CILI</name>
<protein>
    <submittedName>
        <fullName evidence="1">Uncharacterized protein</fullName>
    </submittedName>
</protein>
<organism evidence="1 2">
    <name type="scientific">Paramecium sonneborni</name>
    <dbReference type="NCBI Taxonomy" id="65129"/>
    <lineage>
        <taxon>Eukaryota</taxon>
        <taxon>Sar</taxon>
        <taxon>Alveolata</taxon>
        <taxon>Ciliophora</taxon>
        <taxon>Intramacronucleata</taxon>
        <taxon>Oligohymenophorea</taxon>
        <taxon>Peniculida</taxon>
        <taxon>Parameciidae</taxon>
        <taxon>Paramecium</taxon>
    </lineage>
</organism>
<evidence type="ECO:0000313" key="1">
    <source>
        <dbReference type="EMBL" id="CAD8119948.1"/>
    </source>
</evidence>
<dbReference type="Proteomes" id="UP000692954">
    <property type="component" value="Unassembled WGS sequence"/>
</dbReference>
<dbReference type="AlphaFoldDB" id="A0A8S1QWB1"/>
<keyword evidence="2" id="KW-1185">Reference proteome</keyword>
<gene>
    <name evidence="1" type="ORF">PSON_ATCC_30995.1.T1230126</name>
</gene>